<evidence type="ECO:0000256" key="2">
    <source>
        <dbReference type="ARBA" id="ARBA00022618"/>
    </source>
</evidence>
<evidence type="ECO:0000259" key="7">
    <source>
        <dbReference type="SMART" id="SM00385"/>
    </source>
</evidence>
<dbReference type="CDD" id="cd20544">
    <property type="entry name" value="CYCLIN_AtCycD-like_rpt2"/>
    <property type="match status" value="1"/>
</dbReference>
<evidence type="ECO:0000256" key="6">
    <source>
        <dbReference type="SAM" id="MobiDB-lite"/>
    </source>
</evidence>
<dbReference type="Proteomes" id="UP001279734">
    <property type="component" value="Unassembled WGS sequence"/>
</dbReference>
<evidence type="ECO:0000313" key="9">
    <source>
        <dbReference type="EMBL" id="GMH31140.1"/>
    </source>
</evidence>
<sequence>MSLSYSECFPDLLCDEDSDVLSGGVSPGCSSELETTTLIEESVAGLIEDERNYAPGGGYLSQFRFHSLDVPSRAQSVAWMLKVRSFYGFQPGTAYLSVNYFDRILYSHRFPQTKGWPLQLLSVACLSLAAKMEEPVVPSLLDLQVESAKFFFQPRSIQRMELFILHVLDWRLRSITPFSFLSFFAYKVDASGNFMGFLHSRANDIILSNIQDTIFLEHWPSSIAAAAILCAASEIPNLSVTPEHAESWCDGLKKDRVLRCYRLMQQCLVDRRKPPRVIPQFRIMTLTNIRPNNSSPSSSSSSASSSCKRRKLNNWSWVDDDNGNSD</sequence>
<dbReference type="SUPFAM" id="SSF47954">
    <property type="entry name" value="Cyclin-like"/>
    <property type="match status" value="2"/>
</dbReference>
<keyword evidence="4" id="KW-0131">Cell cycle</keyword>
<dbReference type="InterPro" id="IPR013763">
    <property type="entry name" value="Cyclin-like_dom"/>
</dbReference>
<dbReference type="InterPro" id="IPR036915">
    <property type="entry name" value="Cyclin-like_sf"/>
</dbReference>
<dbReference type="GO" id="GO:0051301">
    <property type="term" value="P:cell division"/>
    <property type="evidence" value="ECO:0007669"/>
    <property type="project" value="UniProtKB-KW"/>
</dbReference>
<dbReference type="SMART" id="SM00385">
    <property type="entry name" value="CYCLIN"/>
    <property type="match status" value="1"/>
</dbReference>
<evidence type="ECO:0000256" key="3">
    <source>
        <dbReference type="ARBA" id="ARBA00023127"/>
    </source>
</evidence>
<gene>
    <name evidence="9" type="ORF">Nepgr_032983</name>
</gene>
<dbReference type="EMBL" id="BSYO01000039">
    <property type="protein sequence ID" value="GMH31140.1"/>
    <property type="molecule type" value="Genomic_DNA"/>
</dbReference>
<evidence type="ECO:0000256" key="5">
    <source>
        <dbReference type="RuleBase" id="RU000383"/>
    </source>
</evidence>
<dbReference type="AlphaFoldDB" id="A0AAD3Y826"/>
<dbReference type="InterPro" id="IPR039361">
    <property type="entry name" value="Cyclin"/>
</dbReference>
<evidence type="ECO:0000259" key="8">
    <source>
        <dbReference type="SMART" id="SM01332"/>
    </source>
</evidence>
<keyword evidence="3 5" id="KW-0195">Cyclin</keyword>
<evidence type="ECO:0000256" key="4">
    <source>
        <dbReference type="ARBA" id="ARBA00023306"/>
    </source>
</evidence>
<accession>A0AAD3Y826</accession>
<dbReference type="SMART" id="SM01332">
    <property type="entry name" value="Cyclin_C"/>
    <property type="match status" value="1"/>
</dbReference>
<comment type="similarity">
    <text evidence="1">Belongs to the cyclin family. Cyclin D subfamily.</text>
</comment>
<protein>
    <submittedName>
        <fullName evidence="9">Uncharacterized protein</fullName>
    </submittedName>
</protein>
<dbReference type="CDD" id="cd20543">
    <property type="entry name" value="CYCLIN_AtCycD-like_rpt1"/>
    <property type="match status" value="1"/>
</dbReference>
<dbReference type="Pfam" id="PF02984">
    <property type="entry name" value="Cyclin_C"/>
    <property type="match status" value="1"/>
</dbReference>
<dbReference type="PROSITE" id="PS00292">
    <property type="entry name" value="CYCLINS"/>
    <property type="match status" value="1"/>
</dbReference>
<evidence type="ECO:0000256" key="1">
    <source>
        <dbReference type="ARBA" id="ARBA00009065"/>
    </source>
</evidence>
<feature type="domain" description="Cyclin-like" evidence="7">
    <location>
        <begin position="78"/>
        <end position="166"/>
    </location>
</feature>
<reference evidence="9" key="1">
    <citation type="submission" date="2023-05" db="EMBL/GenBank/DDBJ databases">
        <title>Nepenthes gracilis genome sequencing.</title>
        <authorList>
            <person name="Fukushima K."/>
        </authorList>
    </citation>
    <scope>NUCLEOTIDE SEQUENCE</scope>
    <source>
        <strain evidence="9">SING2019-196</strain>
    </source>
</reference>
<dbReference type="InterPro" id="IPR048258">
    <property type="entry name" value="Cyclins_cyclin-box"/>
</dbReference>
<evidence type="ECO:0000313" key="10">
    <source>
        <dbReference type="Proteomes" id="UP001279734"/>
    </source>
</evidence>
<dbReference type="Gene3D" id="1.10.472.10">
    <property type="entry name" value="Cyclin-like"/>
    <property type="match status" value="2"/>
</dbReference>
<comment type="caution">
    <text evidence="9">The sequence shown here is derived from an EMBL/GenBank/DDBJ whole genome shotgun (WGS) entry which is preliminary data.</text>
</comment>
<feature type="compositionally biased region" description="Low complexity" evidence="6">
    <location>
        <begin position="294"/>
        <end position="306"/>
    </location>
</feature>
<dbReference type="InterPro" id="IPR004367">
    <property type="entry name" value="Cyclin_C-dom"/>
</dbReference>
<dbReference type="FunFam" id="1.10.472.10:FF:000060">
    <property type="entry name" value="D6-type cyclin"/>
    <property type="match status" value="1"/>
</dbReference>
<dbReference type="InterPro" id="IPR006671">
    <property type="entry name" value="Cyclin_N"/>
</dbReference>
<proteinExistence type="inferred from homology"/>
<dbReference type="Pfam" id="PF00134">
    <property type="entry name" value="Cyclin_N"/>
    <property type="match status" value="1"/>
</dbReference>
<keyword evidence="2" id="KW-0132">Cell division</keyword>
<feature type="region of interest" description="Disordered" evidence="6">
    <location>
        <begin position="289"/>
        <end position="309"/>
    </location>
</feature>
<dbReference type="PANTHER" id="PTHR10177">
    <property type="entry name" value="CYCLINS"/>
    <property type="match status" value="1"/>
</dbReference>
<organism evidence="9 10">
    <name type="scientific">Nepenthes gracilis</name>
    <name type="common">Slender pitcher plant</name>
    <dbReference type="NCBI Taxonomy" id="150966"/>
    <lineage>
        <taxon>Eukaryota</taxon>
        <taxon>Viridiplantae</taxon>
        <taxon>Streptophyta</taxon>
        <taxon>Embryophyta</taxon>
        <taxon>Tracheophyta</taxon>
        <taxon>Spermatophyta</taxon>
        <taxon>Magnoliopsida</taxon>
        <taxon>eudicotyledons</taxon>
        <taxon>Gunneridae</taxon>
        <taxon>Pentapetalae</taxon>
        <taxon>Caryophyllales</taxon>
        <taxon>Nepenthaceae</taxon>
        <taxon>Nepenthes</taxon>
    </lineage>
</organism>
<name>A0AAD3Y826_NEPGR</name>
<keyword evidence="10" id="KW-1185">Reference proteome</keyword>
<feature type="domain" description="Cyclin C-terminal" evidence="8">
    <location>
        <begin position="175"/>
        <end position="307"/>
    </location>
</feature>